<dbReference type="PANTHER" id="PTHR30346:SF0">
    <property type="entry name" value="HCA OPERON TRANSCRIPTIONAL ACTIVATOR HCAR"/>
    <property type="match status" value="1"/>
</dbReference>
<accession>A0A368T0L8</accession>
<protein>
    <recommendedName>
        <fullName evidence="5">LysR substrate-binding domain-containing protein</fullName>
    </recommendedName>
</protein>
<keyword evidence="4" id="KW-0804">Transcription</keyword>
<dbReference type="EMBL" id="QEIN01000203">
    <property type="protein sequence ID" value="RCV53051.1"/>
    <property type="molecule type" value="Genomic_DNA"/>
</dbReference>
<evidence type="ECO:0000256" key="2">
    <source>
        <dbReference type="ARBA" id="ARBA00023015"/>
    </source>
</evidence>
<keyword evidence="3" id="KW-0238">DNA-binding</keyword>
<dbReference type="CDD" id="cd08414">
    <property type="entry name" value="PBP2_LTTR_aromatics_like"/>
    <property type="match status" value="1"/>
</dbReference>
<comment type="similarity">
    <text evidence="1">Belongs to the LysR transcriptional regulatory family.</text>
</comment>
<dbReference type="GO" id="GO:0003677">
    <property type="term" value="F:DNA binding"/>
    <property type="evidence" value="ECO:0007669"/>
    <property type="project" value="UniProtKB-KW"/>
</dbReference>
<reference evidence="6 7" key="1">
    <citation type="submission" date="2018-04" db="EMBL/GenBank/DDBJ databases">
        <title>Novel actinobacteria from marine sediment.</title>
        <authorList>
            <person name="Ng Z.Y."/>
            <person name="Tan G.Y.A."/>
        </authorList>
    </citation>
    <scope>NUCLEOTIDE SEQUENCE [LARGE SCALE GENOMIC DNA]</scope>
    <source>
        <strain evidence="6 7">TPS81</strain>
    </source>
</reference>
<dbReference type="PANTHER" id="PTHR30346">
    <property type="entry name" value="TRANSCRIPTIONAL DUAL REGULATOR HCAR-RELATED"/>
    <property type="match status" value="1"/>
</dbReference>
<evidence type="ECO:0000256" key="3">
    <source>
        <dbReference type="ARBA" id="ARBA00023125"/>
    </source>
</evidence>
<keyword evidence="2" id="KW-0805">Transcription regulation</keyword>
<evidence type="ECO:0000313" key="6">
    <source>
        <dbReference type="EMBL" id="RCV53051.1"/>
    </source>
</evidence>
<dbReference type="GO" id="GO:0032993">
    <property type="term" value="C:protein-DNA complex"/>
    <property type="evidence" value="ECO:0007669"/>
    <property type="project" value="TreeGrafter"/>
</dbReference>
<dbReference type="GO" id="GO:0003700">
    <property type="term" value="F:DNA-binding transcription factor activity"/>
    <property type="evidence" value="ECO:0007669"/>
    <property type="project" value="TreeGrafter"/>
</dbReference>
<dbReference type="Proteomes" id="UP000253318">
    <property type="component" value="Unassembled WGS sequence"/>
</dbReference>
<feature type="domain" description="LysR substrate-binding" evidence="5">
    <location>
        <begin position="6"/>
        <end position="204"/>
    </location>
</feature>
<keyword evidence="7" id="KW-1185">Reference proteome</keyword>
<evidence type="ECO:0000313" key="7">
    <source>
        <dbReference type="Proteomes" id="UP000253318"/>
    </source>
</evidence>
<name>A0A368T0L8_9ACTN</name>
<sequence length="206" mass="21621">MPPLPLRVGCAASAVSGLLPRVLPDFLHRRPDVRPVVREMGQHAQLTALRRGEIDVGICRLRRGEDGIVLRPLRDERLYCALPAEHPLAAAGSVALETFAGQDLVGFPRDMAPVAYDAIVSACVRAGFSPRFVQEAGNCQAILGVVACGIAVAVVPELTTRVRIPGVVCVPLSDPFAVTPLSVVFGEGEPAPQALAFADAVAAAFG</sequence>
<evidence type="ECO:0000259" key="5">
    <source>
        <dbReference type="Pfam" id="PF03466"/>
    </source>
</evidence>
<dbReference type="SUPFAM" id="SSF53850">
    <property type="entry name" value="Periplasmic binding protein-like II"/>
    <property type="match status" value="1"/>
</dbReference>
<evidence type="ECO:0000256" key="4">
    <source>
        <dbReference type="ARBA" id="ARBA00023163"/>
    </source>
</evidence>
<comment type="caution">
    <text evidence="6">The sequence shown here is derived from an EMBL/GenBank/DDBJ whole genome shotgun (WGS) entry which is preliminary data.</text>
</comment>
<dbReference type="InterPro" id="IPR005119">
    <property type="entry name" value="LysR_subst-bd"/>
</dbReference>
<dbReference type="Gene3D" id="3.40.190.10">
    <property type="entry name" value="Periplasmic binding protein-like II"/>
    <property type="match status" value="2"/>
</dbReference>
<organism evidence="6 7">
    <name type="scientific">Marinitenerispora sediminis</name>
    <dbReference type="NCBI Taxonomy" id="1931232"/>
    <lineage>
        <taxon>Bacteria</taxon>
        <taxon>Bacillati</taxon>
        <taxon>Actinomycetota</taxon>
        <taxon>Actinomycetes</taxon>
        <taxon>Streptosporangiales</taxon>
        <taxon>Nocardiopsidaceae</taxon>
        <taxon>Marinitenerispora</taxon>
    </lineage>
</organism>
<dbReference type="Pfam" id="PF03466">
    <property type="entry name" value="LysR_substrate"/>
    <property type="match status" value="1"/>
</dbReference>
<gene>
    <name evidence="6" type="ORF">DEF24_21160</name>
</gene>
<proteinExistence type="inferred from homology"/>
<dbReference type="AlphaFoldDB" id="A0A368T0L8"/>
<evidence type="ECO:0000256" key="1">
    <source>
        <dbReference type="ARBA" id="ARBA00009437"/>
    </source>
</evidence>